<feature type="chain" id="PRO_5044248118" description="Secreted protein" evidence="1">
    <location>
        <begin position="29"/>
        <end position="162"/>
    </location>
</feature>
<name>A0AB33JYL5_9ACTN</name>
<accession>A0AB33JYL5</accession>
<proteinExistence type="predicted"/>
<sequence length="162" mass="17345">MGRTRFATLAFVSAVAMTASTGTVGAHAAQQDQPAHTRATEVCTGEFAEIQLHNNGTKDYIHYGGIQQCTPNPAQQTLTIMLFRVTGGQPALVAQRSGSKVDWTLPVWGEPFCDSSRTATYQMSAQGSADGVPSNPWPVAWSQQFTLNCWIDEPATPATALS</sequence>
<reference evidence="2" key="1">
    <citation type="submission" date="2024-07" db="EMBL/GenBank/DDBJ databases">
        <title>Complete genome sequences of cellulolytic bacteria, Kitasatospora sp. CMC57 and Streptomyces sp. CMC78, isolated from Japanese agricultural soil.</title>
        <authorList>
            <person name="Hashimoto T."/>
            <person name="Ito M."/>
            <person name="Iwamoto M."/>
            <person name="Fukahori D."/>
            <person name="Shoda T."/>
            <person name="Sakoda M."/>
            <person name="Morohoshi T."/>
            <person name="Mitsuboshi M."/>
            <person name="Nishizawa T."/>
        </authorList>
    </citation>
    <scope>NUCLEOTIDE SEQUENCE</scope>
    <source>
        <strain evidence="2">CMC57</strain>
    </source>
</reference>
<dbReference type="RefSeq" id="WP_407988785.1">
    <property type="nucleotide sequence ID" value="NZ_AP035881.2"/>
</dbReference>
<evidence type="ECO:0000313" key="2">
    <source>
        <dbReference type="EMBL" id="BFP46374.1"/>
    </source>
</evidence>
<dbReference type="AlphaFoldDB" id="A0AB33JYL5"/>
<feature type="signal peptide" evidence="1">
    <location>
        <begin position="1"/>
        <end position="28"/>
    </location>
</feature>
<organism evidence="2">
    <name type="scientific">Kitasatospora sp. CMC57</name>
    <dbReference type="NCBI Taxonomy" id="3231513"/>
    <lineage>
        <taxon>Bacteria</taxon>
        <taxon>Bacillati</taxon>
        <taxon>Actinomycetota</taxon>
        <taxon>Actinomycetes</taxon>
        <taxon>Kitasatosporales</taxon>
        <taxon>Streptomycetaceae</taxon>
        <taxon>Kitasatospora</taxon>
    </lineage>
</organism>
<evidence type="ECO:0008006" key="3">
    <source>
        <dbReference type="Google" id="ProtNLM"/>
    </source>
</evidence>
<protein>
    <recommendedName>
        <fullName evidence="3">Secreted protein</fullName>
    </recommendedName>
</protein>
<gene>
    <name evidence="2" type="ORF">KCMC57_27420</name>
</gene>
<keyword evidence="1" id="KW-0732">Signal</keyword>
<dbReference type="EMBL" id="AP035881">
    <property type="protein sequence ID" value="BFP46374.1"/>
    <property type="molecule type" value="Genomic_DNA"/>
</dbReference>
<evidence type="ECO:0000256" key="1">
    <source>
        <dbReference type="SAM" id="SignalP"/>
    </source>
</evidence>